<sequence>MALFRRVAGIHSLLKPVAIVMQFSQFVAVSTTYLPVWHQTGFRYNVVSTRTNFSYALRAETTVFLHPILQ</sequence>
<dbReference type="AlphaFoldDB" id="A0A0P1B2D7"/>
<evidence type="ECO:0000313" key="2">
    <source>
        <dbReference type="Proteomes" id="UP000054928"/>
    </source>
</evidence>
<proteinExistence type="predicted"/>
<dbReference type="EMBL" id="CCYD01002864">
    <property type="protein sequence ID" value="CEG47935.1"/>
    <property type="molecule type" value="Genomic_DNA"/>
</dbReference>
<dbReference type="RefSeq" id="XP_024584304.1">
    <property type="nucleotide sequence ID" value="XM_024718957.1"/>
</dbReference>
<evidence type="ECO:0000313" key="1">
    <source>
        <dbReference type="EMBL" id="CEG47935.1"/>
    </source>
</evidence>
<dbReference type="Proteomes" id="UP000054928">
    <property type="component" value="Unassembled WGS sequence"/>
</dbReference>
<accession>A0A0P1B2D7</accession>
<protein>
    <submittedName>
        <fullName evidence="1">Uncharacterized protein</fullName>
    </submittedName>
</protein>
<name>A0A0P1B2D7_PLAHL</name>
<organism evidence="1 2">
    <name type="scientific">Plasmopara halstedii</name>
    <name type="common">Downy mildew of sunflower</name>
    <dbReference type="NCBI Taxonomy" id="4781"/>
    <lineage>
        <taxon>Eukaryota</taxon>
        <taxon>Sar</taxon>
        <taxon>Stramenopiles</taxon>
        <taxon>Oomycota</taxon>
        <taxon>Peronosporomycetes</taxon>
        <taxon>Peronosporales</taxon>
        <taxon>Peronosporaceae</taxon>
        <taxon>Plasmopara</taxon>
    </lineage>
</organism>
<reference evidence="2" key="1">
    <citation type="submission" date="2014-09" db="EMBL/GenBank/DDBJ databases">
        <authorList>
            <person name="Sharma Rahul"/>
            <person name="Thines Marco"/>
        </authorList>
    </citation>
    <scope>NUCLEOTIDE SEQUENCE [LARGE SCALE GENOMIC DNA]</scope>
</reference>
<keyword evidence="2" id="KW-1185">Reference proteome</keyword>
<dbReference type="GeneID" id="36400313"/>